<proteinExistence type="predicted"/>
<dbReference type="OrthoDB" id="249920at2"/>
<dbReference type="EMBL" id="ABCK01000022">
    <property type="protein sequence ID" value="EDM25924.1"/>
    <property type="molecule type" value="Genomic_DNA"/>
</dbReference>
<dbReference type="STRING" id="313628.LNTAR_07774"/>
<reference evidence="1 2" key="1">
    <citation type="journal article" date="2010" name="J. Bacteriol.">
        <title>Genome sequence of Lentisphaera araneosa HTCC2155T, the type species of the order Lentisphaerales in the phylum Lentisphaerae.</title>
        <authorList>
            <person name="Thrash J.C."/>
            <person name="Cho J.C."/>
            <person name="Vergin K.L."/>
            <person name="Morris R.M."/>
            <person name="Giovannoni S.J."/>
        </authorList>
    </citation>
    <scope>NUCLEOTIDE SEQUENCE [LARGE SCALE GENOMIC DNA]</scope>
    <source>
        <strain evidence="1 2">HTCC2155</strain>
    </source>
</reference>
<protein>
    <submittedName>
        <fullName evidence="1">Uncharacterized protein</fullName>
    </submittedName>
</protein>
<evidence type="ECO:0000313" key="2">
    <source>
        <dbReference type="Proteomes" id="UP000004947"/>
    </source>
</evidence>
<evidence type="ECO:0000313" key="1">
    <source>
        <dbReference type="EMBL" id="EDM25924.1"/>
    </source>
</evidence>
<gene>
    <name evidence="1" type="ORF">LNTAR_07774</name>
</gene>
<organism evidence="1 2">
    <name type="scientific">Lentisphaera araneosa HTCC2155</name>
    <dbReference type="NCBI Taxonomy" id="313628"/>
    <lineage>
        <taxon>Bacteria</taxon>
        <taxon>Pseudomonadati</taxon>
        <taxon>Lentisphaerota</taxon>
        <taxon>Lentisphaeria</taxon>
        <taxon>Lentisphaerales</taxon>
        <taxon>Lentisphaeraceae</taxon>
        <taxon>Lentisphaera</taxon>
    </lineage>
</organism>
<dbReference type="Proteomes" id="UP000004947">
    <property type="component" value="Unassembled WGS sequence"/>
</dbReference>
<sequence>MDNENYAPADKFSRNTDLQWHRTLSEKEYIEFNLNNENSIYHCPNGLAVSENSHNNYAINFRLARGTLAGSYEPSSLNYSYLSSLESNHSTDTVLLLDGYNNNRMLQSSEINSDNIFNRASDSKIARHKDKLNISYLDGHVESMAGSTLLPETNYRSDFWTP</sequence>
<keyword evidence="2" id="KW-1185">Reference proteome</keyword>
<comment type="caution">
    <text evidence="1">The sequence shown here is derived from an EMBL/GenBank/DDBJ whole genome shotgun (WGS) entry which is preliminary data.</text>
</comment>
<dbReference type="RefSeq" id="WP_007280308.1">
    <property type="nucleotide sequence ID" value="NZ_ABCK01000022.1"/>
</dbReference>
<dbReference type="AlphaFoldDB" id="A6DR36"/>
<accession>A6DR36</accession>
<name>A6DR36_9BACT</name>